<evidence type="ECO:0000256" key="18">
    <source>
        <dbReference type="PIRSR" id="PIRSR000732-1"/>
    </source>
</evidence>
<evidence type="ECO:0000313" key="24">
    <source>
        <dbReference type="EMBL" id="TGD18521.1"/>
    </source>
</evidence>
<dbReference type="InterPro" id="IPR000121">
    <property type="entry name" value="PEP_util_C"/>
</dbReference>
<dbReference type="Proteomes" id="UP000297348">
    <property type="component" value="Unassembled WGS sequence"/>
</dbReference>
<dbReference type="InterPro" id="IPR050499">
    <property type="entry name" value="PEP-utilizing_PTS_enzyme"/>
</dbReference>
<dbReference type="SUPFAM" id="SSF47831">
    <property type="entry name" value="Enzyme I of the PEP:sugar phosphotransferase system HPr-binding (sub)domain"/>
    <property type="match status" value="1"/>
</dbReference>
<feature type="binding site" evidence="20">
    <location>
        <position position="431"/>
    </location>
    <ligand>
        <name>Mg(2+)</name>
        <dbReference type="ChEBI" id="CHEBI:18420"/>
    </ligand>
</feature>
<comment type="caution">
    <text evidence="24">The sequence shown here is derived from an EMBL/GenBank/DDBJ whole genome shotgun (WGS) entry which is preliminary data.</text>
</comment>
<evidence type="ECO:0000259" key="21">
    <source>
        <dbReference type="Pfam" id="PF00391"/>
    </source>
</evidence>
<protein>
    <recommendedName>
        <fullName evidence="7 17">Phosphoenolpyruvate-protein phosphotransferase</fullName>
        <ecNumber evidence="6 17">2.7.3.9</ecNumber>
    </recommendedName>
    <alternativeName>
        <fullName evidence="16 17">Phosphotransferase system, enzyme I</fullName>
    </alternativeName>
</protein>
<dbReference type="PANTHER" id="PTHR46244">
    <property type="entry name" value="PHOSPHOENOLPYRUVATE-PROTEIN PHOSPHOTRANSFERASE"/>
    <property type="match status" value="1"/>
</dbReference>
<evidence type="ECO:0000256" key="9">
    <source>
        <dbReference type="ARBA" id="ARBA00022490"/>
    </source>
</evidence>
<comment type="cofactor">
    <cofactor evidence="2 17 20">
        <name>Mg(2+)</name>
        <dbReference type="ChEBI" id="CHEBI:18420"/>
    </cofactor>
</comment>
<dbReference type="EMBL" id="RKLX01000011">
    <property type="protein sequence ID" value="TGD18521.1"/>
    <property type="molecule type" value="Genomic_DNA"/>
</dbReference>
<dbReference type="PRINTS" id="PR01736">
    <property type="entry name" value="PHPHTRNFRASE"/>
</dbReference>
<comment type="function">
    <text evidence="3 17">General (non sugar-specific) component of the phosphoenolpyruvate-dependent sugar phosphotransferase system (sugar PTS). This major carbohydrate active-transport system catalyzes the phosphorylation of incoming sugar substrates concomitantly with their translocation across the cell membrane. Enzyme I transfers the phosphoryl group from phosphoenolpyruvate (PEP) to the phosphoryl carrier protein (HPr).</text>
</comment>
<dbReference type="AlphaFoldDB" id="A0A4Z0J8A8"/>
<comment type="catalytic activity">
    <reaction evidence="1 17">
        <text>L-histidyl-[protein] + phosphoenolpyruvate = N(pros)-phospho-L-histidyl-[protein] + pyruvate</text>
        <dbReference type="Rhea" id="RHEA:23880"/>
        <dbReference type="Rhea" id="RHEA-COMP:9745"/>
        <dbReference type="Rhea" id="RHEA-COMP:9746"/>
        <dbReference type="ChEBI" id="CHEBI:15361"/>
        <dbReference type="ChEBI" id="CHEBI:29979"/>
        <dbReference type="ChEBI" id="CHEBI:58702"/>
        <dbReference type="ChEBI" id="CHEBI:64837"/>
        <dbReference type="EC" id="2.7.3.9"/>
    </reaction>
</comment>
<evidence type="ECO:0000256" key="19">
    <source>
        <dbReference type="PIRSR" id="PIRSR000732-2"/>
    </source>
</evidence>
<evidence type="ECO:0000256" key="20">
    <source>
        <dbReference type="PIRSR" id="PIRSR000732-3"/>
    </source>
</evidence>
<gene>
    <name evidence="24" type="primary">ptsP</name>
    <name evidence="24" type="ORF">EGT51_07660</name>
</gene>
<feature type="active site" description="Tele-phosphohistidine intermediate" evidence="18">
    <location>
        <position position="190"/>
    </location>
</feature>
<dbReference type="InterPro" id="IPR036637">
    <property type="entry name" value="Phosphohistidine_dom_sf"/>
</dbReference>
<dbReference type="Pfam" id="PF00391">
    <property type="entry name" value="PEP-utilizers"/>
    <property type="match status" value="1"/>
</dbReference>
<keyword evidence="24" id="KW-0670">Pyruvate</keyword>
<dbReference type="SUPFAM" id="SSF51621">
    <property type="entry name" value="Phosphoenolpyruvate/pyruvate domain"/>
    <property type="match status" value="1"/>
</dbReference>
<dbReference type="Gene3D" id="1.10.274.10">
    <property type="entry name" value="PtsI, HPr-binding domain"/>
    <property type="match status" value="1"/>
</dbReference>
<dbReference type="InterPro" id="IPR040442">
    <property type="entry name" value="Pyrv_kinase-like_dom_sf"/>
</dbReference>
<dbReference type="InterPro" id="IPR008279">
    <property type="entry name" value="PEP-util_enz_mobile_dom"/>
</dbReference>
<dbReference type="Gene3D" id="3.20.20.60">
    <property type="entry name" value="Phosphoenolpyruvate-binding domains"/>
    <property type="match status" value="1"/>
</dbReference>
<name>A0A4Z0J8A8_9LACO</name>
<evidence type="ECO:0000256" key="13">
    <source>
        <dbReference type="ARBA" id="ARBA00022723"/>
    </source>
</evidence>
<dbReference type="InterPro" id="IPR024692">
    <property type="entry name" value="PTS_EI"/>
</dbReference>
<evidence type="ECO:0000256" key="3">
    <source>
        <dbReference type="ARBA" id="ARBA00002728"/>
    </source>
</evidence>
<dbReference type="InterPro" id="IPR036618">
    <property type="entry name" value="PtsI_HPr-bd_sf"/>
</dbReference>
<dbReference type="Pfam" id="PF05524">
    <property type="entry name" value="PEP-utilisers_N"/>
    <property type="match status" value="1"/>
</dbReference>
<dbReference type="GO" id="GO:0009401">
    <property type="term" value="P:phosphoenolpyruvate-dependent sugar phosphotransferase system"/>
    <property type="evidence" value="ECO:0007669"/>
    <property type="project" value="UniProtKB-KW"/>
</dbReference>
<keyword evidence="9 17" id="KW-0963">Cytoplasm</keyword>
<evidence type="ECO:0000256" key="11">
    <source>
        <dbReference type="ARBA" id="ARBA00022679"/>
    </source>
</evidence>
<evidence type="ECO:0000256" key="17">
    <source>
        <dbReference type="PIRNR" id="PIRNR000732"/>
    </source>
</evidence>
<evidence type="ECO:0000256" key="15">
    <source>
        <dbReference type="ARBA" id="ARBA00022842"/>
    </source>
</evidence>
<feature type="binding site" evidence="20">
    <location>
        <position position="455"/>
    </location>
    <ligand>
        <name>Mg(2+)</name>
        <dbReference type="ChEBI" id="CHEBI:18420"/>
    </ligand>
</feature>
<dbReference type="RefSeq" id="WP_135368117.1">
    <property type="nucleotide sequence ID" value="NZ_RKLX01000011.1"/>
</dbReference>
<dbReference type="InterPro" id="IPR015813">
    <property type="entry name" value="Pyrv/PenolPyrv_kinase-like_dom"/>
</dbReference>
<dbReference type="InterPro" id="IPR008731">
    <property type="entry name" value="PTS_EIN"/>
</dbReference>
<reference evidence="24 25" key="1">
    <citation type="submission" date="2018-10" db="EMBL/GenBank/DDBJ databases">
        <title>Lactobacillus sp. R7 and Lactobacillus sp. R19 isolated from fermented mustard green product of Taiwan.</title>
        <authorList>
            <person name="Lin S.-T."/>
        </authorList>
    </citation>
    <scope>NUCLEOTIDE SEQUENCE [LARGE SCALE GENOMIC DNA]</scope>
    <source>
        <strain evidence="24 25">BCRC 81129</strain>
    </source>
</reference>
<evidence type="ECO:0000256" key="8">
    <source>
        <dbReference type="ARBA" id="ARBA00022448"/>
    </source>
</evidence>
<dbReference type="EC" id="2.7.3.9" evidence="6 17"/>
<evidence type="ECO:0000256" key="1">
    <source>
        <dbReference type="ARBA" id="ARBA00000683"/>
    </source>
</evidence>
<dbReference type="NCBIfam" id="TIGR01417">
    <property type="entry name" value="PTS_I_fam"/>
    <property type="match status" value="1"/>
</dbReference>
<feature type="binding site" evidence="19">
    <location>
        <position position="297"/>
    </location>
    <ligand>
        <name>phosphoenolpyruvate</name>
        <dbReference type="ChEBI" id="CHEBI:58702"/>
    </ligand>
</feature>
<dbReference type="GO" id="GO:0016301">
    <property type="term" value="F:kinase activity"/>
    <property type="evidence" value="ECO:0007669"/>
    <property type="project" value="UniProtKB-KW"/>
</dbReference>
<proteinExistence type="inferred from homology"/>
<keyword evidence="25" id="KW-1185">Reference proteome</keyword>
<keyword evidence="8 17" id="KW-0813">Transport</keyword>
<feature type="domain" description="Phosphotransferase system enzyme I N-terminal" evidence="23">
    <location>
        <begin position="6"/>
        <end position="127"/>
    </location>
</feature>
<evidence type="ECO:0000313" key="25">
    <source>
        <dbReference type="Proteomes" id="UP000297348"/>
    </source>
</evidence>
<comment type="subcellular location">
    <subcellularLocation>
        <location evidence="4 17">Cytoplasm</location>
    </subcellularLocation>
</comment>
<dbReference type="PROSITE" id="PS00370">
    <property type="entry name" value="PEP_ENZYMES_PHOS_SITE"/>
    <property type="match status" value="1"/>
</dbReference>
<evidence type="ECO:0000256" key="12">
    <source>
        <dbReference type="ARBA" id="ARBA00022683"/>
    </source>
</evidence>
<keyword evidence="12 17" id="KW-0598">Phosphotransferase system</keyword>
<feature type="binding site" evidence="19">
    <location>
        <position position="333"/>
    </location>
    <ligand>
        <name>phosphoenolpyruvate</name>
        <dbReference type="ChEBI" id="CHEBI:58702"/>
    </ligand>
</feature>
<evidence type="ECO:0000259" key="22">
    <source>
        <dbReference type="Pfam" id="PF02896"/>
    </source>
</evidence>
<dbReference type="InterPro" id="IPR006318">
    <property type="entry name" value="PTS_EI-like"/>
</dbReference>
<dbReference type="Gene3D" id="3.50.30.10">
    <property type="entry name" value="Phosphohistidine domain"/>
    <property type="match status" value="1"/>
</dbReference>
<evidence type="ECO:0000259" key="23">
    <source>
        <dbReference type="Pfam" id="PF05524"/>
    </source>
</evidence>
<feature type="active site" description="Proton donor" evidence="18">
    <location>
        <position position="502"/>
    </location>
</feature>
<dbReference type="InterPro" id="IPR018274">
    <property type="entry name" value="PEP_util_AS"/>
</dbReference>
<keyword evidence="13 17" id="KW-0479">Metal-binding</keyword>
<feature type="binding site" evidence="19">
    <location>
        <position position="465"/>
    </location>
    <ligand>
        <name>phosphoenolpyruvate</name>
        <dbReference type="ChEBI" id="CHEBI:58702"/>
    </ligand>
</feature>
<evidence type="ECO:0000256" key="7">
    <source>
        <dbReference type="ARBA" id="ARBA00016544"/>
    </source>
</evidence>
<dbReference type="Pfam" id="PF02896">
    <property type="entry name" value="PEP-utilizers_C"/>
    <property type="match status" value="1"/>
</dbReference>
<accession>A0A4Z0J8A8</accession>
<dbReference type="GO" id="GO:0046872">
    <property type="term" value="F:metal ion binding"/>
    <property type="evidence" value="ECO:0007669"/>
    <property type="project" value="UniProtKB-KW"/>
</dbReference>
<feature type="domain" description="PEP-utilising enzyme C-terminal" evidence="22">
    <location>
        <begin position="253"/>
        <end position="541"/>
    </location>
</feature>
<evidence type="ECO:0000256" key="16">
    <source>
        <dbReference type="ARBA" id="ARBA00033235"/>
    </source>
</evidence>
<dbReference type="PIRSF" id="PIRSF000732">
    <property type="entry name" value="PTS_enzyme_I"/>
    <property type="match status" value="1"/>
</dbReference>
<evidence type="ECO:0000256" key="2">
    <source>
        <dbReference type="ARBA" id="ARBA00001946"/>
    </source>
</evidence>
<evidence type="ECO:0000256" key="14">
    <source>
        <dbReference type="ARBA" id="ARBA00022777"/>
    </source>
</evidence>
<evidence type="ECO:0000256" key="5">
    <source>
        <dbReference type="ARBA" id="ARBA00007837"/>
    </source>
</evidence>
<comment type="similarity">
    <text evidence="5 17">Belongs to the PEP-utilizing enzyme family.</text>
</comment>
<dbReference type="PANTHER" id="PTHR46244:SF3">
    <property type="entry name" value="PHOSPHOENOLPYRUVATE-PROTEIN PHOSPHOTRANSFERASE"/>
    <property type="match status" value="1"/>
</dbReference>
<evidence type="ECO:0000256" key="10">
    <source>
        <dbReference type="ARBA" id="ARBA00022597"/>
    </source>
</evidence>
<evidence type="ECO:0000256" key="6">
    <source>
        <dbReference type="ARBA" id="ARBA00012232"/>
    </source>
</evidence>
<feature type="domain" description="PEP-utilising enzyme mobile" evidence="21">
    <location>
        <begin position="154"/>
        <end position="226"/>
    </location>
</feature>
<keyword evidence="15 17" id="KW-0460">Magnesium</keyword>
<keyword evidence="10 17" id="KW-0762">Sugar transport</keyword>
<dbReference type="SUPFAM" id="SSF52009">
    <property type="entry name" value="Phosphohistidine domain"/>
    <property type="match status" value="1"/>
</dbReference>
<keyword evidence="11 17" id="KW-0808">Transferase</keyword>
<sequence>MRAMLKGIAASDGVACGRVYRFVEPDLRVKRRSITNLDYELNRFHQALEAAVSEVETIKTRATKNLGADSAQVFSAHIEMLQDPEFIGAIETQIKTEHINAEVALAGVAATYETKLKALTSTYMQERVSDLHDVTKRLTAHLLGVRLPDLALLKEPVVVVTHDLIPSDTVSVDAKYILGFVTDLGGRTSHSSILARSLNIPAVVGTQSATTELQEGATVIVNGSRGTVISEPTKPELAMAKQAMQDRTANMKRLATLRHHTTTSQDGMGVVLAANVGTVNDLPNILQNGAEAIGLMRTEFLYMDSDQLPTEDEQFVAYRQVVQSLAPRPVVIRTLDIGGDKPLPYLKQKPEANPFLGARAIRQSLAHQNIFRSQLRALLRASAFGNLRIMFPMIATLDELRQAKAIYDDERTKLTAAKVPMGKVKVGMMVEVPAAAMLADRFAQEVDFMSIGTNDLIGYTMAADRTNQDVGYLYQPYHPAILRLVDRIITAGHAAGIPVAMCGEMAGDPIAVPLLLGMGLDEFSMGAGSILKTRQLISQLNAKELQSLVETVLNSASTSQEVVTMVQAAVPDVLNQTD</sequence>
<organism evidence="24 25">
    <name type="scientific">Levilactobacillus suantsaiihabitans</name>
    <dbReference type="NCBI Taxonomy" id="2487722"/>
    <lineage>
        <taxon>Bacteria</taxon>
        <taxon>Bacillati</taxon>
        <taxon>Bacillota</taxon>
        <taxon>Bacilli</taxon>
        <taxon>Lactobacillales</taxon>
        <taxon>Lactobacillaceae</taxon>
        <taxon>Levilactobacillus</taxon>
    </lineage>
</organism>
<dbReference type="GO" id="GO:0008965">
    <property type="term" value="F:phosphoenolpyruvate-protein phosphotransferase activity"/>
    <property type="evidence" value="ECO:0007669"/>
    <property type="project" value="UniProtKB-EC"/>
</dbReference>
<keyword evidence="14 17" id="KW-0418">Kinase</keyword>
<dbReference type="GO" id="GO:0005737">
    <property type="term" value="C:cytoplasm"/>
    <property type="evidence" value="ECO:0007669"/>
    <property type="project" value="UniProtKB-SubCell"/>
</dbReference>
<dbReference type="OrthoDB" id="9765468at2"/>
<feature type="binding site" evidence="19">
    <location>
        <begin position="454"/>
        <end position="455"/>
    </location>
    <ligand>
        <name>phosphoenolpyruvate</name>
        <dbReference type="ChEBI" id="CHEBI:58702"/>
    </ligand>
</feature>
<evidence type="ECO:0000256" key="4">
    <source>
        <dbReference type="ARBA" id="ARBA00004496"/>
    </source>
</evidence>